<evidence type="ECO:0000256" key="2">
    <source>
        <dbReference type="ARBA" id="ARBA00022691"/>
    </source>
</evidence>
<dbReference type="AlphaFoldDB" id="A0A3D9HW36"/>
<dbReference type="Gene3D" id="3.40.50.150">
    <property type="entry name" value="Vaccinia Virus protein VP39"/>
    <property type="match status" value="1"/>
</dbReference>
<dbReference type="RefSeq" id="WP_115934813.1">
    <property type="nucleotide sequence ID" value="NZ_QRDW01000001.1"/>
</dbReference>
<dbReference type="GO" id="GO:0008170">
    <property type="term" value="F:N-methyltransferase activity"/>
    <property type="evidence" value="ECO:0007669"/>
    <property type="project" value="UniProtKB-ARBA"/>
</dbReference>
<keyword evidence="1 4" id="KW-0489">Methyltransferase</keyword>
<dbReference type="PROSITE" id="PS00092">
    <property type="entry name" value="N6_MTASE"/>
    <property type="match status" value="1"/>
</dbReference>
<dbReference type="EMBL" id="QRDW01000001">
    <property type="protein sequence ID" value="RED53698.1"/>
    <property type="molecule type" value="Genomic_DNA"/>
</dbReference>
<proteinExistence type="predicted"/>
<dbReference type="OrthoDB" id="5489421at2"/>
<gene>
    <name evidence="4" type="ORF">DFP90_101491</name>
</gene>
<dbReference type="InterPro" id="IPR050210">
    <property type="entry name" value="tRNA_Adenine-N(6)_MTase"/>
</dbReference>
<keyword evidence="1 4" id="KW-0808">Transferase</keyword>
<dbReference type="CDD" id="cd02440">
    <property type="entry name" value="AdoMet_MTases"/>
    <property type="match status" value="1"/>
</dbReference>
<dbReference type="PANTHER" id="PTHR47739">
    <property type="entry name" value="TRNA1(VAL) (ADENINE(37)-N6)-METHYLTRANSFERASE"/>
    <property type="match status" value="1"/>
</dbReference>
<evidence type="ECO:0000313" key="5">
    <source>
        <dbReference type="Proteomes" id="UP000256845"/>
    </source>
</evidence>
<dbReference type="Pfam" id="PF05175">
    <property type="entry name" value="MTS"/>
    <property type="match status" value="1"/>
</dbReference>
<dbReference type="GO" id="GO:0008757">
    <property type="term" value="F:S-adenosylmethionine-dependent methyltransferase activity"/>
    <property type="evidence" value="ECO:0007669"/>
    <property type="project" value="UniProtKB-ARBA"/>
</dbReference>
<keyword evidence="2" id="KW-0949">S-adenosyl-L-methionine</keyword>
<evidence type="ECO:0000313" key="4">
    <source>
        <dbReference type="EMBL" id="RED53698.1"/>
    </source>
</evidence>
<dbReference type="InterPro" id="IPR007848">
    <property type="entry name" value="Small_mtfrase_dom"/>
</dbReference>
<evidence type="ECO:0000259" key="3">
    <source>
        <dbReference type="Pfam" id="PF05175"/>
    </source>
</evidence>
<dbReference type="GO" id="GO:0003676">
    <property type="term" value="F:nucleic acid binding"/>
    <property type="evidence" value="ECO:0007669"/>
    <property type="project" value="InterPro"/>
</dbReference>
<dbReference type="PANTHER" id="PTHR47739:SF1">
    <property type="entry name" value="TRNA1(VAL) (ADENINE(37)-N6)-METHYLTRANSFERASE"/>
    <property type="match status" value="1"/>
</dbReference>
<reference evidence="4 5" key="1">
    <citation type="submission" date="2018-07" db="EMBL/GenBank/DDBJ databases">
        <title>Genomic Encyclopedia of Type Strains, Phase III (KMG-III): the genomes of soil and plant-associated and newly described type strains.</title>
        <authorList>
            <person name="Whitman W."/>
        </authorList>
    </citation>
    <scope>NUCLEOTIDE SEQUENCE [LARGE SCALE GENOMIC DNA]</scope>
    <source>
        <strain evidence="4 5">CECT 8488</strain>
    </source>
</reference>
<keyword evidence="5" id="KW-1185">Reference proteome</keyword>
<dbReference type="Proteomes" id="UP000256845">
    <property type="component" value="Unassembled WGS sequence"/>
</dbReference>
<dbReference type="GO" id="GO:0032259">
    <property type="term" value="P:methylation"/>
    <property type="evidence" value="ECO:0007669"/>
    <property type="project" value="UniProtKB-KW"/>
</dbReference>
<name>A0A3D9HW36_9PROT</name>
<comment type="caution">
    <text evidence="4">The sequence shown here is derived from an EMBL/GenBank/DDBJ whole genome shotgun (WGS) entry which is preliminary data.</text>
</comment>
<organism evidence="4 5">
    <name type="scientific">Aestuariispira insulae</name>
    <dbReference type="NCBI Taxonomy" id="1461337"/>
    <lineage>
        <taxon>Bacteria</taxon>
        <taxon>Pseudomonadati</taxon>
        <taxon>Pseudomonadota</taxon>
        <taxon>Alphaproteobacteria</taxon>
        <taxon>Rhodospirillales</taxon>
        <taxon>Kiloniellaceae</taxon>
        <taxon>Aestuariispira</taxon>
    </lineage>
</organism>
<dbReference type="SUPFAM" id="SSF53335">
    <property type="entry name" value="S-adenosyl-L-methionine-dependent methyltransferases"/>
    <property type="match status" value="1"/>
</dbReference>
<dbReference type="InterPro" id="IPR002052">
    <property type="entry name" value="DNA_methylase_N6_adenine_CS"/>
</dbReference>
<dbReference type="InterPro" id="IPR029063">
    <property type="entry name" value="SAM-dependent_MTases_sf"/>
</dbReference>
<accession>A0A3D9HW36</accession>
<evidence type="ECO:0000256" key="1">
    <source>
        <dbReference type="ARBA" id="ARBA00022603"/>
    </source>
</evidence>
<sequence length="249" mass="26995">MMEMAVTDDAFLGDRLTIRQPKEGYRAAMDPVLLAAAAPLLTKGRVLDVGSGVGTAGFCYLTRVAGPELVSLEIDPLLVDLARHNADTNNLAERATLLQGDLLNSRSAALTSNGFDLVLTNPPYLRAGHADRPPNAIKDRANVEGAADLKKWIAFCLRMLRQKGTLVMIHRADRVDEILCHLQGKVGDLAIIPLWPRQGRDAKRVIIRGRKAIKGPTRLSAGLVLHPDDGQRYSSEAIAILRDGGALEI</sequence>
<protein>
    <submittedName>
        <fullName evidence="4">tRNA1(Val) A37 N6-methylase TrmN6</fullName>
    </submittedName>
</protein>
<feature type="domain" description="Methyltransferase small" evidence="3">
    <location>
        <begin position="37"/>
        <end position="129"/>
    </location>
</feature>